<comment type="caution">
    <text evidence="3">The sequence shown here is derived from an EMBL/GenBank/DDBJ whole genome shotgun (WGS) entry which is preliminary data.</text>
</comment>
<feature type="transmembrane region" description="Helical" evidence="2">
    <location>
        <begin position="64"/>
        <end position="86"/>
    </location>
</feature>
<keyword evidence="2" id="KW-1133">Transmembrane helix</keyword>
<organism evidence="3 4">
    <name type="scientific">Zingiber officinale</name>
    <name type="common">Ginger</name>
    <name type="synonym">Amomum zingiber</name>
    <dbReference type="NCBI Taxonomy" id="94328"/>
    <lineage>
        <taxon>Eukaryota</taxon>
        <taxon>Viridiplantae</taxon>
        <taxon>Streptophyta</taxon>
        <taxon>Embryophyta</taxon>
        <taxon>Tracheophyta</taxon>
        <taxon>Spermatophyta</taxon>
        <taxon>Magnoliopsida</taxon>
        <taxon>Liliopsida</taxon>
        <taxon>Zingiberales</taxon>
        <taxon>Zingiberaceae</taxon>
        <taxon>Zingiber</taxon>
    </lineage>
</organism>
<keyword evidence="2" id="KW-0472">Membrane</keyword>
<feature type="compositionally biased region" description="Acidic residues" evidence="1">
    <location>
        <begin position="94"/>
        <end position="115"/>
    </location>
</feature>
<feature type="compositionally biased region" description="Basic and acidic residues" evidence="1">
    <location>
        <begin position="135"/>
        <end position="144"/>
    </location>
</feature>
<reference evidence="3 4" key="1">
    <citation type="submission" date="2020-08" db="EMBL/GenBank/DDBJ databases">
        <title>Plant Genome Project.</title>
        <authorList>
            <person name="Zhang R.-G."/>
        </authorList>
    </citation>
    <scope>NUCLEOTIDE SEQUENCE [LARGE SCALE GENOMIC DNA]</scope>
    <source>
        <tissue evidence="3">Rhizome</tissue>
    </source>
</reference>
<evidence type="ECO:0000256" key="2">
    <source>
        <dbReference type="SAM" id="Phobius"/>
    </source>
</evidence>
<dbReference type="AlphaFoldDB" id="A0A8J5K7G3"/>
<keyword evidence="2" id="KW-0812">Transmembrane</keyword>
<dbReference type="PANTHER" id="PTHR31365:SF4">
    <property type="entry name" value="OS05G0179800 PROTEIN"/>
    <property type="match status" value="1"/>
</dbReference>
<sequence length="167" mass="18576">MLVQAWNTQTTTEQALDGPVGQVYALTVGNGMLFARTQDARILVWKFSAAGNVFETYKPLHTGILILCFLLSLILLLASDYAYLLFALLSHESESEDDGLDMGDDDDVEEPENEPEVVRKEPTIEKPAPVSAPPKDAERQLSKKELKKKEMAELDALLYEMGIANFN</sequence>
<evidence type="ECO:0000256" key="1">
    <source>
        <dbReference type="SAM" id="MobiDB-lite"/>
    </source>
</evidence>
<keyword evidence="4" id="KW-1185">Reference proteome</keyword>
<proteinExistence type="predicted"/>
<name>A0A8J5K7G3_ZINOF</name>
<evidence type="ECO:0000313" key="4">
    <source>
        <dbReference type="Proteomes" id="UP000734854"/>
    </source>
</evidence>
<dbReference type="EMBL" id="JACMSC010000018">
    <property type="protein sequence ID" value="KAG6476864.1"/>
    <property type="molecule type" value="Genomic_DNA"/>
</dbReference>
<feature type="region of interest" description="Disordered" evidence="1">
    <location>
        <begin position="94"/>
        <end position="144"/>
    </location>
</feature>
<protein>
    <submittedName>
        <fullName evidence="3">Uncharacterized protein</fullName>
    </submittedName>
</protein>
<dbReference type="Proteomes" id="UP000734854">
    <property type="component" value="Unassembled WGS sequence"/>
</dbReference>
<evidence type="ECO:0000313" key="3">
    <source>
        <dbReference type="EMBL" id="KAG6476864.1"/>
    </source>
</evidence>
<dbReference type="PANTHER" id="PTHR31365">
    <property type="entry name" value="EXPRESSED PROTEIN"/>
    <property type="match status" value="1"/>
</dbReference>
<gene>
    <name evidence="3" type="ORF">ZIOFF_066112</name>
</gene>
<accession>A0A8J5K7G3</accession>